<name>A0A0P6XMA3_9CHLR</name>
<dbReference type="Proteomes" id="UP000050501">
    <property type="component" value="Unassembled WGS sequence"/>
</dbReference>
<dbReference type="STRING" id="229921.ADN01_15915"/>
<comment type="caution">
    <text evidence="2">The sequence shown here is derived from an EMBL/GenBank/DDBJ whole genome shotgun (WGS) entry which is preliminary data.</text>
</comment>
<dbReference type="PROSITE" id="PS50844">
    <property type="entry name" value="AFP_LIKE"/>
    <property type="match status" value="1"/>
</dbReference>
<dbReference type="InterPro" id="IPR013974">
    <property type="entry name" value="SAF"/>
</dbReference>
<dbReference type="InterPro" id="IPR006190">
    <property type="entry name" value="SAF_AFP_Neu5Ac"/>
</dbReference>
<dbReference type="GO" id="GO:0047444">
    <property type="term" value="F:N-acylneuraminate-9-phosphate synthase activity"/>
    <property type="evidence" value="ECO:0007669"/>
    <property type="project" value="TreeGrafter"/>
</dbReference>
<dbReference type="InterPro" id="IPR057736">
    <property type="entry name" value="SAF_PseI/NeuA/NeuB"/>
</dbReference>
<evidence type="ECO:0000313" key="3">
    <source>
        <dbReference type="Proteomes" id="UP000050501"/>
    </source>
</evidence>
<keyword evidence="3" id="KW-1185">Reference proteome</keyword>
<accession>A0A0P6XMA3</accession>
<protein>
    <submittedName>
        <fullName evidence="2">N-acetylneuraminate synthase</fullName>
    </submittedName>
</protein>
<dbReference type="SUPFAM" id="SSF51269">
    <property type="entry name" value="AFP III-like domain"/>
    <property type="match status" value="1"/>
</dbReference>
<dbReference type="InterPro" id="IPR036732">
    <property type="entry name" value="AFP_Neu5c_C_sf"/>
</dbReference>
<dbReference type="Gene3D" id="3.20.20.70">
    <property type="entry name" value="Aldolase class I"/>
    <property type="match status" value="1"/>
</dbReference>
<dbReference type="SUPFAM" id="SSF51569">
    <property type="entry name" value="Aldolase"/>
    <property type="match status" value="1"/>
</dbReference>
<feature type="domain" description="AFP-like" evidence="1">
    <location>
        <begin position="294"/>
        <end position="353"/>
    </location>
</feature>
<proteinExistence type="predicted"/>
<dbReference type="AlphaFoldDB" id="A0A0P6XMA3"/>
<dbReference type="InterPro" id="IPR013132">
    <property type="entry name" value="PseI/NeuA/B-like_N"/>
</dbReference>
<dbReference type="Gene3D" id="3.90.1210.10">
    <property type="entry name" value="Antifreeze-like/N-acetylneuraminic acid synthase C-terminal domain"/>
    <property type="match status" value="1"/>
</dbReference>
<dbReference type="InterPro" id="IPR051690">
    <property type="entry name" value="PseI-like"/>
</dbReference>
<evidence type="ECO:0000259" key="1">
    <source>
        <dbReference type="PROSITE" id="PS50844"/>
    </source>
</evidence>
<dbReference type="OrthoDB" id="9814210at2"/>
<dbReference type="EMBL" id="LGCM01000060">
    <property type="protein sequence ID" value="KPL77492.1"/>
    <property type="molecule type" value="Genomic_DNA"/>
</dbReference>
<dbReference type="PATRIC" id="fig|229921.5.peg.2615"/>
<gene>
    <name evidence="2" type="ORF">ADN01_15915</name>
</gene>
<evidence type="ECO:0000313" key="2">
    <source>
        <dbReference type="EMBL" id="KPL77492.1"/>
    </source>
</evidence>
<dbReference type="Pfam" id="PF08666">
    <property type="entry name" value="SAF"/>
    <property type="match status" value="1"/>
</dbReference>
<organism evidence="2 3">
    <name type="scientific">Levilinea saccharolytica</name>
    <dbReference type="NCBI Taxonomy" id="229921"/>
    <lineage>
        <taxon>Bacteria</taxon>
        <taxon>Bacillati</taxon>
        <taxon>Chloroflexota</taxon>
        <taxon>Anaerolineae</taxon>
        <taxon>Anaerolineales</taxon>
        <taxon>Anaerolineaceae</taxon>
        <taxon>Levilinea</taxon>
    </lineage>
</organism>
<dbReference type="PANTHER" id="PTHR42966:SF2">
    <property type="entry name" value="PSEUDAMINIC ACID SYNTHASE"/>
    <property type="match status" value="1"/>
</dbReference>
<reference evidence="2 3" key="1">
    <citation type="submission" date="2015-07" db="EMBL/GenBank/DDBJ databases">
        <title>Genome sequence of Levilinea saccharolytica DSM 16555.</title>
        <authorList>
            <person name="Hemp J."/>
            <person name="Ward L.M."/>
            <person name="Pace L.A."/>
            <person name="Fischer W.W."/>
        </authorList>
    </citation>
    <scope>NUCLEOTIDE SEQUENCE [LARGE SCALE GENOMIC DNA]</scope>
    <source>
        <strain evidence="2 3">KIBI-1</strain>
    </source>
</reference>
<dbReference type="InterPro" id="IPR013785">
    <property type="entry name" value="Aldolase_TIM"/>
</dbReference>
<dbReference type="SMART" id="SM00858">
    <property type="entry name" value="SAF"/>
    <property type="match status" value="1"/>
</dbReference>
<dbReference type="PANTHER" id="PTHR42966">
    <property type="entry name" value="N-ACETYLNEURAMINATE SYNTHASE"/>
    <property type="match status" value="1"/>
</dbReference>
<sequence>MRIGNRTIGGDNPTYFIADIAANHDGSLERAKYLIRLAKQAGADAAKFQNFRAPKIVSDYGFRHMGGQLSHQASWKKSVFEVYQDASIPFDWSEELKAVCEEVGIEYFSSPYDFDAIDLLDAYMPAYKIGSGEIDWIEALERMARKNKPVLLATGAAEIGEVQRAVHAILKINPQLVLMQCNTNYTASLENFKYINLRVLETYRLMFPQVVLGLSDHTPGHVTVLGAVTLGARVVEKHFTDDNSREGPDHKFAMNPDSWNEMVENTRYLERALGSADKTIAENEVDTSVVQRRCLRAARDIRAGEKMTREMIDVLRPAAPGAIRPHEIEAVVGTTTIEDIPFGKELRWTQLGA</sequence>
<dbReference type="CDD" id="cd11615">
    <property type="entry name" value="SAF_NeuB_like"/>
    <property type="match status" value="1"/>
</dbReference>
<dbReference type="GO" id="GO:0016051">
    <property type="term" value="P:carbohydrate biosynthetic process"/>
    <property type="evidence" value="ECO:0007669"/>
    <property type="project" value="InterPro"/>
</dbReference>
<dbReference type="Pfam" id="PF03102">
    <property type="entry name" value="NeuB"/>
    <property type="match status" value="1"/>
</dbReference>